<dbReference type="AlphaFoldDB" id="A0AA97JTS0"/>
<dbReference type="PROSITE" id="PS50240">
    <property type="entry name" value="TRYPSIN_DOM"/>
    <property type="match status" value="1"/>
</dbReference>
<dbReference type="GO" id="GO:0006508">
    <property type="term" value="P:proteolysis"/>
    <property type="evidence" value="ECO:0007669"/>
    <property type="project" value="UniProtKB-KW"/>
</dbReference>
<dbReference type="InterPro" id="IPR043504">
    <property type="entry name" value="Peptidase_S1_PA_chymotrypsin"/>
</dbReference>
<dbReference type="InterPro" id="IPR018114">
    <property type="entry name" value="TRYPSIN_HIS"/>
</dbReference>
<reference evidence="11" key="1">
    <citation type="submission" date="2025-08" db="UniProtKB">
        <authorList>
            <consortium name="RefSeq"/>
        </authorList>
    </citation>
    <scope>IDENTIFICATION</scope>
    <source>
        <tissue evidence="11">Blood</tissue>
    </source>
</reference>
<evidence type="ECO:0000259" key="9">
    <source>
        <dbReference type="PROSITE" id="PS50240"/>
    </source>
</evidence>
<dbReference type="InterPro" id="IPR001254">
    <property type="entry name" value="Trypsin_dom"/>
</dbReference>
<evidence type="ECO:0000256" key="3">
    <source>
        <dbReference type="ARBA" id="ARBA00022729"/>
    </source>
</evidence>
<keyword evidence="6" id="KW-1015">Disulfide bond</keyword>
<proteinExistence type="inferred from homology"/>
<evidence type="ECO:0000256" key="5">
    <source>
        <dbReference type="ARBA" id="ARBA00022825"/>
    </source>
</evidence>
<evidence type="ECO:0000256" key="4">
    <source>
        <dbReference type="ARBA" id="ARBA00022801"/>
    </source>
</evidence>
<dbReference type="InterPro" id="IPR001314">
    <property type="entry name" value="Peptidase_S1A"/>
</dbReference>
<sequence>MGLLFVLSFSAAIFFLGMHRGYCADIAGGKESVPHLRPYMAALFRGNSFQCGGTLIRSNWVLTAAHCELKRGDEVVLGAHSLSNPREKGKQTFRIIQAFPHRNYNQETIANDIMLLKLNKSATINQYVKTVRLPRTHKDVKARTQCLVAGWGATLQAKMSNTLRETHVTILARGICTRHYNRGMVTTNNLCAAITKQRKGTCPGDSGGPLICRGIQRGITSFGPEGKCAVPGTADVYTRLTKGYLLWINNIIRE</sequence>
<protein>
    <submittedName>
        <fullName evidence="11">Granzyme A-like</fullName>
    </submittedName>
</protein>
<keyword evidence="3 8" id="KW-0732">Signal</keyword>
<feature type="signal peptide" evidence="8">
    <location>
        <begin position="1"/>
        <end position="23"/>
    </location>
</feature>
<evidence type="ECO:0000256" key="8">
    <source>
        <dbReference type="SAM" id="SignalP"/>
    </source>
</evidence>
<dbReference type="PROSITE" id="PS00134">
    <property type="entry name" value="TRYPSIN_HIS"/>
    <property type="match status" value="1"/>
</dbReference>
<dbReference type="PRINTS" id="PR00722">
    <property type="entry name" value="CHYMOTRYPSIN"/>
</dbReference>
<dbReference type="SUPFAM" id="SSF50494">
    <property type="entry name" value="Trypsin-like serine proteases"/>
    <property type="match status" value="1"/>
</dbReference>
<keyword evidence="5 7" id="KW-0720">Serine protease</keyword>
<feature type="domain" description="Peptidase S1" evidence="9">
    <location>
        <begin position="26"/>
        <end position="253"/>
    </location>
</feature>
<comment type="similarity">
    <text evidence="1">Belongs to the peptidase S1 family. Snake venom subfamily.</text>
</comment>
<evidence type="ECO:0000313" key="11">
    <source>
        <dbReference type="RefSeq" id="XP_054842954.1"/>
    </source>
</evidence>
<keyword evidence="2 7" id="KW-0645">Protease</keyword>
<dbReference type="FunFam" id="2.40.10.10:FF:000120">
    <property type="entry name" value="Putative serine protease"/>
    <property type="match status" value="1"/>
</dbReference>
<keyword evidence="10" id="KW-1185">Reference proteome</keyword>
<evidence type="ECO:0000256" key="7">
    <source>
        <dbReference type="RuleBase" id="RU363034"/>
    </source>
</evidence>
<accession>A0AA97JTS0</accession>
<evidence type="ECO:0000256" key="6">
    <source>
        <dbReference type="ARBA" id="ARBA00023157"/>
    </source>
</evidence>
<dbReference type="Pfam" id="PF00089">
    <property type="entry name" value="Trypsin"/>
    <property type="match status" value="1"/>
</dbReference>
<gene>
    <name evidence="11" type="primary">LOC129334714</name>
</gene>
<dbReference type="Proteomes" id="UP001190640">
    <property type="component" value="Chromosome 8"/>
</dbReference>
<organism evidence="10 11">
    <name type="scientific">Eublepharis macularius</name>
    <name type="common">Leopard gecko</name>
    <name type="synonym">Cyrtodactylus macularius</name>
    <dbReference type="NCBI Taxonomy" id="481883"/>
    <lineage>
        <taxon>Eukaryota</taxon>
        <taxon>Metazoa</taxon>
        <taxon>Chordata</taxon>
        <taxon>Craniata</taxon>
        <taxon>Vertebrata</taxon>
        <taxon>Euteleostomi</taxon>
        <taxon>Lepidosauria</taxon>
        <taxon>Squamata</taxon>
        <taxon>Bifurcata</taxon>
        <taxon>Gekkota</taxon>
        <taxon>Eublepharidae</taxon>
        <taxon>Eublepharinae</taxon>
        <taxon>Eublepharis</taxon>
    </lineage>
</organism>
<dbReference type="KEGG" id="emc:129334714"/>
<dbReference type="InterPro" id="IPR009003">
    <property type="entry name" value="Peptidase_S1_PA"/>
</dbReference>
<dbReference type="SMART" id="SM00020">
    <property type="entry name" value="Tryp_SPc"/>
    <property type="match status" value="1"/>
</dbReference>
<dbReference type="PANTHER" id="PTHR24271">
    <property type="entry name" value="KALLIKREIN-RELATED"/>
    <property type="match status" value="1"/>
</dbReference>
<dbReference type="PROSITE" id="PS00135">
    <property type="entry name" value="TRYPSIN_SER"/>
    <property type="match status" value="1"/>
</dbReference>
<dbReference type="GO" id="GO:0004252">
    <property type="term" value="F:serine-type endopeptidase activity"/>
    <property type="evidence" value="ECO:0007669"/>
    <property type="project" value="InterPro"/>
</dbReference>
<dbReference type="CDD" id="cd00190">
    <property type="entry name" value="Tryp_SPc"/>
    <property type="match status" value="1"/>
</dbReference>
<feature type="chain" id="PRO_5041730789" evidence="8">
    <location>
        <begin position="24"/>
        <end position="254"/>
    </location>
</feature>
<keyword evidence="4 7" id="KW-0378">Hydrolase</keyword>
<name>A0AA97JTS0_EUBMA</name>
<dbReference type="RefSeq" id="XP_054842954.1">
    <property type="nucleotide sequence ID" value="XM_054986979.1"/>
</dbReference>
<dbReference type="InterPro" id="IPR033116">
    <property type="entry name" value="TRYPSIN_SER"/>
</dbReference>
<evidence type="ECO:0000256" key="1">
    <source>
        <dbReference type="ARBA" id="ARBA00009228"/>
    </source>
</evidence>
<dbReference type="GO" id="GO:0005576">
    <property type="term" value="C:extracellular region"/>
    <property type="evidence" value="ECO:0007669"/>
    <property type="project" value="UniProtKB-ARBA"/>
</dbReference>
<dbReference type="GeneID" id="129334714"/>
<evidence type="ECO:0000256" key="2">
    <source>
        <dbReference type="ARBA" id="ARBA00022670"/>
    </source>
</evidence>
<dbReference type="PANTHER" id="PTHR24271:SF52">
    <property type="entry name" value="GRANZYME K"/>
    <property type="match status" value="1"/>
</dbReference>
<evidence type="ECO:0000313" key="10">
    <source>
        <dbReference type="Proteomes" id="UP001190640"/>
    </source>
</evidence>
<dbReference type="GO" id="GO:0035821">
    <property type="term" value="P:modulation of process of another organism"/>
    <property type="evidence" value="ECO:0007669"/>
    <property type="project" value="UniProtKB-ARBA"/>
</dbReference>
<dbReference type="Gene3D" id="2.40.10.10">
    <property type="entry name" value="Trypsin-like serine proteases"/>
    <property type="match status" value="2"/>
</dbReference>